<dbReference type="InterPro" id="IPR050600">
    <property type="entry name" value="SETD3_SETD6_MTase"/>
</dbReference>
<dbReference type="EMBL" id="BGZK01000539">
    <property type="protein sequence ID" value="GBP49169.1"/>
    <property type="molecule type" value="Genomic_DNA"/>
</dbReference>
<evidence type="ECO:0000313" key="4">
    <source>
        <dbReference type="EMBL" id="GBP49169.1"/>
    </source>
</evidence>
<evidence type="ECO:0000256" key="3">
    <source>
        <dbReference type="ARBA" id="ARBA00022691"/>
    </source>
</evidence>
<dbReference type="Proteomes" id="UP000299102">
    <property type="component" value="Unassembled WGS sequence"/>
</dbReference>
<dbReference type="GO" id="GO:0032259">
    <property type="term" value="P:methylation"/>
    <property type="evidence" value="ECO:0007669"/>
    <property type="project" value="UniProtKB-KW"/>
</dbReference>
<dbReference type="GO" id="GO:0016279">
    <property type="term" value="F:protein-lysine N-methyltransferase activity"/>
    <property type="evidence" value="ECO:0007669"/>
    <property type="project" value="TreeGrafter"/>
</dbReference>
<dbReference type="PANTHER" id="PTHR13271:SF47">
    <property type="entry name" value="ACTIN-HISTIDINE N-METHYLTRANSFERASE"/>
    <property type="match status" value="1"/>
</dbReference>
<keyword evidence="5" id="KW-1185">Reference proteome</keyword>
<evidence type="ECO:0000313" key="5">
    <source>
        <dbReference type="Proteomes" id="UP000299102"/>
    </source>
</evidence>
<comment type="caution">
    <text evidence="4">The sequence shown here is derived from an EMBL/GenBank/DDBJ whole genome shotgun (WGS) entry which is preliminary data.</text>
</comment>
<keyword evidence="3" id="KW-0949">S-adenosyl-L-methionine</keyword>
<evidence type="ECO:0000256" key="1">
    <source>
        <dbReference type="ARBA" id="ARBA00022603"/>
    </source>
</evidence>
<dbReference type="InterPro" id="IPR046341">
    <property type="entry name" value="SET_dom_sf"/>
</dbReference>
<dbReference type="Gene3D" id="3.90.1410.10">
    <property type="entry name" value="set domain protein methyltransferase, domain 1"/>
    <property type="match status" value="1"/>
</dbReference>
<keyword evidence="2 4" id="KW-0808">Transferase</keyword>
<reference evidence="4 5" key="1">
    <citation type="journal article" date="2019" name="Commun. Biol.">
        <title>The bagworm genome reveals a unique fibroin gene that provides high tensile strength.</title>
        <authorList>
            <person name="Kono N."/>
            <person name="Nakamura H."/>
            <person name="Ohtoshi R."/>
            <person name="Tomita M."/>
            <person name="Numata K."/>
            <person name="Arakawa K."/>
        </authorList>
    </citation>
    <scope>NUCLEOTIDE SEQUENCE [LARGE SCALE GENOMIC DNA]</scope>
</reference>
<sequence>MPSEIHVFFGQHFLVHRLPPASLVQRMPTMLDVETRNYIFTAAHLSPPSLKPVAHYLAISTFIDPSVAAATADEPEARSAFAARPLHEHYSVCGCCACTAGVNISKFEGYDLGLKAERDFESGSLLLTVPKKLMMTEKDAKESELGPFISQDPLLQNMPNITLALFILLQKSDPGSFWKPYIEILPEKYTTVLYFTAEELINLKVCILSLAFI</sequence>
<dbReference type="PANTHER" id="PTHR13271">
    <property type="entry name" value="UNCHARACTERIZED PUTATIVE METHYLTRANSFERASE"/>
    <property type="match status" value="1"/>
</dbReference>
<accession>A0A4C1WFJ7</accession>
<evidence type="ECO:0000256" key="2">
    <source>
        <dbReference type="ARBA" id="ARBA00022679"/>
    </source>
</evidence>
<name>A0A4C1WFJ7_EUMVA</name>
<keyword evidence="1 4" id="KW-0489">Methyltransferase</keyword>
<gene>
    <name evidence="4" type="primary">SETD3</name>
    <name evidence="4" type="ORF">EVAR_46187_1</name>
</gene>
<protein>
    <submittedName>
        <fullName evidence="4">Histone-lysine N-methyltransferase setd3</fullName>
    </submittedName>
</protein>
<dbReference type="AlphaFoldDB" id="A0A4C1WFJ7"/>
<dbReference type="SUPFAM" id="SSF82199">
    <property type="entry name" value="SET domain"/>
    <property type="match status" value="1"/>
</dbReference>
<organism evidence="4 5">
    <name type="scientific">Eumeta variegata</name>
    <name type="common">Bagworm moth</name>
    <name type="synonym">Eumeta japonica</name>
    <dbReference type="NCBI Taxonomy" id="151549"/>
    <lineage>
        <taxon>Eukaryota</taxon>
        <taxon>Metazoa</taxon>
        <taxon>Ecdysozoa</taxon>
        <taxon>Arthropoda</taxon>
        <taxon>Hexapoda</taxon>
        <taxon>Insecta</taxon>
        <taxon>Pterygota</taxon>
        <taxon>Neoptera</taxon>
        <taxon>Endopterygota</taxon>
        <taxon>Lepidoptera</taxon>
        <taxon>Glossata</taxon>
        <taxon>Ditrysia</taxon>
        <taxon>Tineoidea</taxon>
        <taxon>Psychidae</taxon>
        <taxon>Oiketicinae</taxon>
        <taxon>Eumeta</taxon>
    </lineage>
</organism>
<dbReference type="OrthoDB" id="341421at2759"/>
<proteinExistence type="predicted"/>
<dbReference type="STRING" id="151549.A0A4C1WFJ7"/>